<dbReference type="PANTHER" id="PTHR43695:SF1">
    <property type="entry name" value="RHAMNOGALACTURONAN ACETYLESTERASE"/>
    <property type="match status" value="1"/>
</dbReference>
<dbReference type="Gene3D" id="3.40.50.1110">
    <property type="entry name" value="SGNH hydrolase"/>
    <property type="match status" value="1"/>
</dbReference>
<dbReference type="InterPro" id="IPR036514">
    <property type="entry name" value="SGNH_hydro_sf"/>
</dbReference>
<protein>
    <submittedName>
        <fullName evidence="3">Carbohydrate esterase</fullName>
    </submittedName>
</protein>
<evidence type="ECO:0000313" key="4">
    <source>
        <dbReference type="Proteomes" id="UP000323824"/>
    </source>
</evidence>
<dbReference type="KEGG" id="sper:EW093_06225"/>
<evidence type="ECO:0000256" key="2">
    <source>
        <dbReference type="ARBA" id="ARBA00022801"/>
    </source>
</evidence>
<name>A0A5C1Q8A3_9SPIO</name>
<proteinExistence type="inferred from homology"/>
<reference evidence="3 4" key="1">
    <citation type="submission" date="2019-02" db="EMBL/GenBank/DDBJ databases">
        <authorList>
            <person name="Fomenkov A."/>
            <person name="Dubinina G."/>
            <person name="Grabovich M."/>
            <person name="Vincze T."/>
            <person name="Roberts R.J."/>
        </authorList>
    </citation>
    <scope>NUCLEOTIDE SEQUENCE [LARGE SCALE GENOMIC DNA]</scope>
    <source>
        <strain evidence="3 4">P</strain>
    </source>
</reference>
<evidence type="ECO:0000256" key="1">
    <source>
        <dbReference type="ARBA" id="ARBA00008668"/>
    </source>
</evidence>
<organism evidence="3 4">
    <name type="scientific">Thiospirochaeta perfilievii</name>
    <dbReference type="NCBI Taxonomy" id="252967"/>
    <lineage>
        <taxon>Bacteria</taxon>
        <taxon>Pseudomonadati</taxon>
        <taxon>Spirochaetota</taxon>
        <taxon>Spirochaetia</taxon>
        <taxon>Spirochaetales</taxon>
        <taxon>Spirochaetaceae</taxon>
        <taxon>Thiospirochaeta</taxon>
    </lineage>
</organism>
<dbReference type="GO" id="GO:0016788">
    <property type="term" value="F:hydrolase activity, acting on ester bonds"/>
    <property type="evidence" value="ECO:0007669"/>
    <property type="project" value="InterPro"/>
</dbReference>
<dbReference type="SUPFAM" id="SSF52266">
    <property type="entry name" value="SGNH hydrolase"/>
    <property type="match status" value="1"/>
</dbReference>
<dbReference type="InterPro" id="IPR037459">
    <property type="entry name" value="RhgT-like"/>
</dbReference>
<dbReference type="InterPro" id="IPR001087">
    <property type="entry name" value="GDSL"/>
</dbReference>
<dbReference type="EMBL" id="CP035807">
    <property type="protein sequence ID" value="QEN04313.1"/>
    <property type="molecule type" value="Genomic_DNA"/>
</dbReference>
<gene>
    <name evidence="3" type="ORF">EW093_06225</name>
</gene>
<dbReference type="PANTHER" id="PTHR43695">
    <property type="entry name" value="PUTATIVE (AFU_ORTHOLOGUE AFUA_2G17250)-RELATED"/>
    <property type="match status" value="1"/>
</dbReference>
<keyword evidence="4" id="KW-1185">Reference proteome</keyword>
<dbReference type="OrthoDB" id="9807041at2"/>
<comment type="similarity">
    <text evidence="1">Belongs to the 'GDSL' lipolytic enzyme family.</text>
</comment>
<accession>A0A5C1Q8A3</accession>
<keyword evidence="2" id="KW-0378">Hydrolase</keyword>
<dbReference type="Proteomes" id="UP000323824">
    <property type="component" value="Chromosome"/>
</dbReference>
<evidence type="ECO:0000313" key="3">
    <source>
        <dbReference type="EMBL" id="QEN04313.1"/>
    </source>
</evidence>
<dbReference type="Pfam" id="PF00657">
    <property type="entry name" value="Lipase_GDSL"/>
    <property type="match status" value="1"/>
</dbReference>
<dbReference type="AlphaFoldDB" id="A0A5C1Q8A3"/>
<sequence length="247" mass="28053">MRGRSTLYIVGDSTLCSFEDKDYFIPRSGYGTKIHKYADSDNLEIVNLALSGRSSKSFINEENYITLLKNIKKGDYLLIDFSHNDEKPDITRYTDPTLPITHNGSFKNILDKYYINIALNSKAFPILVTPIVRRGELNSHISKGTSQFRGGDYPKAIRELGHMLNIPVIDMTKITKNLYDCLGDAETYNLHANKYNNPESIDNTHINSKGADVIAYLLCKSIKENYPPLGQYLLEKEVVDGLDREIF</sequence>
<dbReference type="RefSeq" id="WP_149567561.1">
    <property type="nucleotide sequence ID" value="NZ_CP035807.1"/>
</dbReference>
<reference evidence="3 4" key="2">
    <citation type="submission" date="2019-09" db="EMBL/GenBank/DDBJ databases">
        <title>Complete Genome Sequence and Methylome Analysis of free living Spirochaetas.</title>
        <authorList>
            <person name="Leshcheva N."/>
            <person name="Mikheeva N."/>
        </authorList>
    </citation>
    <scope>NUCLEOTIDE SEQUENCE [LARGE SCALE GENOMIC DNA]</scope>
    <source>
        <strain evidence="3 4">P</strain>
    </source>
</reference>